<name>A0ACB8SNN3_9AGAM</name>
<proteinExistence type="predicted"/>
<accession>A0ACB8SNN3</accession>
<evidence type="ECO:0000313" key="1">
    <source>
        <dbReference type="EMBL" id="KAI0057488.1"/>
    </source>
</evidence>
<keyword evidence="2" id="KW-1185">Reference proteome</keyword>
<dbReference type="Proteomes" id="UP000814140">
    <property type="component" value="Unassembled WGS sequence"/>
</dbReference>
<reference evidence="1" key="1">
    <citation type="submission" date="2021-03" db="EMBL/GenBank/DDBJ databases">
        <authorList>
            <consortium name="DOE Joint Genome Institute"/>
            <person name="Ahrendt S."/>
            <person name="Looney B.P."/>
            <person name="Miyauchi S."/>
            <person name="Morin E."/>
            <person name="Drula E."/>
            <person name="Courty P.E."/>
            <person name="Chicoki N."/>
            <person name="Fauchery L."/>
            <person name="Kohler A."/>
            <person name="Kuo A."/>
            <person name="Labutti K."/>
            <person name="Pangilinan J."/>
            <person name="Lipzen A."/>
            <person name="Riley R."/>
            <person name="Andreopoulos W."/>
            <person name="He G."/>
            <person name="Johnson J."/>
            <person name="Barry K.W."/>
            <person name="Grigoriev I.V."/>
            <person name="Nagy L."/>
            <person name="Hibbett D."/>
            <person name="Henrissat B."/>
            <person name="Matheny P.B."/>
            <person name="Labbe J."/>
            <person name="Martin F."/>
        </authorList>
    </citation>
    <scope>NUCLEOTIDE SEQUENCE</scope>
    <source>
        <strain evidence="1">HHB10654</strain>
    </source>
</reference>
<comment type="caution">
    <text evidence="1">The sequence shown here is derived from an EMBL/GenBank/DDBJ whole genome shotgun (WGS) entry which is preliminary data.</text>
</comment>
<gene>
    <name evidence="1" type="ORF">BV25DRAFT_1920082</name>
</gene>
<sequence>MSSIAQDLSRVFTASNSFDRAIVVRDLPDTPFDFVDVRVAGVAAMPSSLSAGDASVEAESSSECRHVELKEKMETARHLKDQVRELEAMVRNRTQMINEKESKIQEAERLIRHALTCATCNHPMSKGFL</sequence>
<evidence type="ECO:0000313" key="2">
    <source>
        <dbReference type="Proteomes" id="UP000814140"/>
    </source>
</evidence>
<reference evidence="1" key="2">
    <citation type="journal article" date="2022" name="New Phytol.">
        <title>Evolutionary transition to the ectomycorrhizal habit in the genomes of a hyperdiverse lineage of mushroom-forming fungi.</title>
        <authorList>
            <person name="Looney B."/>
            <person name="Miyauchi S."/>
            <person name="Morin E."/>
            <person name="Drula E."/>
            <person name="Courty P.E."/>
            <person name="Kohler A."/>
            <person name="Kuo A."/>
            <person name="LaButti K."/>
            <person name="Pangilinan J."/>
            <person name="Lipzen A."/>
            <person name="Riley R."/>
            <person name="Andreopoulos W."/>
            <person name="He G."/>
            <person name="Johnson J."/>
            <person name="Nolan M."/>
            <person name="Tritt A."/>
            <person name="Barry K.W."/>
            <person name="Grigoriev I.V."/>
            <person name="Nagy L.G."/>
            <person name="Hibbett D."/>
            <person name="Henrissat B."/>
            <person name="Matheny P.B."/>
            <person name="Labbe J."/>
            <person name="Martin F.M."/>
        </authorList>
    </citation>
    <scope>NUCLEOTIDE SEQUENCE</scope>
    <source>
        <strain evidence="1">HHB10654</strain>
    </source>
</reference>
<organism evidence="1 2">
    <name type="scientific">Artomyces pyxidatus</name>
    <dbReference type="NCBI Taxonomy" id="48021"/>
    <lineage>
        <taxon>Eukaryota</taxon>
        <taxon>Fungi</taxon>
        <taxon>Dikarya</taxon>
        <taxon>Basidiomycota</taxon>
        <taxon>Agaricomycotina</taxon>
        <taxon>Agaricomycetes</taxon>
        <taxon>Russulales</taxon>
        <taxon>Auriscalpiaceae</taxon>
        <taxon>Artomyces</taxon>
    </lineage>
</organism>
<protein>
    <submittedName>
        <fullName evidence="1">Uncharacterized protein</fullName>
    </submittedName>
</protein>
<dbReference type="EMBL" id="MU277246">
    <property type="protein sequence ID" value="KAI0057488.1"/>
    <property type="molecule type" value="Genomic_DNA"/>
</dbReference>